<dbReference type="Gene3D" id="3.30.70.1120">
    <property type="entry name" value="TT1725-like"/>
    <property type="match status" value="1"/>
</dbReference>
<protein>
    <recommendedName>
        <fullName evidence="3">DUF503 domain-containing protein</fullName>
    </recommendedName>
</protein>
<sequence length="100" mass="11239">MVVGVLRLDIRLYDTQSLKQKRSQVNKITARLRSRYPVSVAEVGCQDLLQRAVIGLSMTAGSESQLESVFHKVESEIESCGFAELLDTDVEFLHYGEDFS</sequence>
<name>A0A1M6KH01_MALRU</name>
<dbReference type="Pfam" id="PF04456">
    <property type="entry name" value="DUF503"/>
    <property type="match status" value="1"/>
</dbReference>
<proteinExistence type="predicted"/>
<organism evidence="1 2">
    <name type="scientific">Malonomonas rubra DSM 5091</name>
    <dbReference type="NCBI Taxonomy" id="1122189"/>
    <lineage>
        <taxon>Bacteria</taxon>
        <taxon>Pseudomonadati</taxon>
        <taxon>Thermodesulfobacteriota</taxon>
        <taxon>Desulfuromonadia</taxon>
        <taxon>Desulfuromonadales</taxon>
        <taxon>Geopsychrobacteraceae</taxon>
        <taxon>Malonomonas</taxon>
    </lineage>
</organism>
<dbReference type="InterPro" id="IPR007546">
    <property type="entry name" value="DUF503"/>
</dbReference>
<dbReference type="RefSeq" id="WP_072909276.1">
    <property type="nucleotide sequence ID" value="NZ_FQZT01000010.1"/>
</dbReference>
<dbReference type="PANTHER" id="PTHR36441">
    <property type="entry name" value="HYPOTHETICAL CYTOSOLIC PROTEIN"/>
    <property type="match status" value="1"/>
</dbReference>
<dbReference type="Proteomes" id="UP000184171">
    <property type="component" value="Unassembled WGS sequence"/>
</dbReference>
<evidence type="ECO:0000313" key="2">
    <source>
        <dbReference type="Proteomes" id="UP000184171"/>
    </source>
</evidence>
<dbReference type="PANTHER" id="PTHR36441:SF1">
    <property type="entry name" value="DUF503 DOMAIN-CONTAINING PROTEIN"/>
    <property type="match status" value="1"/>
</dbReference>
<gene>
    <name evidence="1" type="ORF">SAMN02745165_02715</name>
</gene>
<evidence type="ECO:0008006" key="3">
    <source>
        <dbReference type="Google" id="ProtNLM"/>
    </source>
</evidence>
<dbReference type="EMBL" id="FQZT01000010">
    <property type="protein sequence ID" value="SHJ58243.1"/>
    <property type="molecule type" value="Genomic_DNA"/>
</dbReference>
<dbReference type="AlphaFoldDB" id="A0A1M6KH01"/>
<accession>A0A1M6KH01</accession>
<dbReference type="SUPFAM" id="SSF103007">
    <property type="entry name" value="Hypothetical protein TT1725"/>
    <property type="match status" value="1"/>
</dbReference>
<keyword evidence="2" id="KW-1185">Reference proteome</keyword>
<evidence type="ECO:0000313" key="1">
    <source>
        <dbReference type="EMBL" id="SHJ58243.1"/>
    </source>
</evidence>
<dbReference type="InterPro" id="IPR036746">
    <property type="entry name" value="TT1725-like_sf"/>
</dbReference>
<dbReference type="STRING" id="1122189.SAMN02745165_02715"/>
<dbReference type="OrthoDB" id="9809023at2"/>
<reference evidence="1 2" key="1">
    <citation type="submission" date="2016-11" db="EMBL/GenBank/DDBJ databases">
        <authorList>
            <person name="Jaros S."/>
            <person name="Januszkiewicz K."/>
            <person name="Wedrychowicz H."/>
        </authorList>
    </citation>
    <scope>NUCLEOTIDE SEQUENCE [LARGE SCALE GENOMIC DNA]</scope>
    <source>
        <strain evidence="1 2">DSM 5091</strain>
    </source>
</reference>